<organism evidence="11">
    <name type="scientific">viral metagenome</name>
    <dbReference type="NCBI Taxonomy" id="1070528"/>
    <lineage>
        <taxon>unclassified sequences</taxon>
        <taxon>metagenomes</taxon>
        <taxon>organismal metagenomes</taxon>
    </lineage>
</organism>
<evidence type="ECO:0000256" key="6">
    <source>
        <dbReference type="ARBA" id="ARBA00022741"/>
    </source>
</evidence>
<keyword evidence="3" id="KW-0237">DNA synthesis</keyword>
<keyword evidence="5" id="KW-0479">Metal-binding</keyword>
<comment type="catalytic activity">
    <reaction evidence="10">
        <text>thymidine + ATP = dTMP + ADP + H(+)</text>
        <dbReference type="Rhea" id="RHEA:19129"/>
        <dbReference type="ChEBI" id="CHEBI:15378"/>
        <dbReference type="ChEBI" id="CHEBI:17748"/>
        <dbReference type="ChEBI" id="CHEBI:30616"/>
        <dbReference type="ChEBI" id="CHEBI:63528"/>
        <dbReference type="ChEBI" id="CHEBI:456216"/>
        <dbReference type="EC" id="2.7.1.21"/>
    </reaction>
</comment>
<accession>A0A6C0BI17</accession>
<dbReference type="GO" id="GO:0071897">
    <property type="term" value="P:DNA biosynthetic process"/>
    <property type="evidence" value="ECO:0007669"/>
    <property type="project" value="UniProtKB-KW"/>
</dbReference>
<dbReference type="InterPro" id="IPR027417">
    <property type="entry name" value="P-loop_NTPase"/>
</dbReference>
<keyword evidence="9" id="KW-0067">ATP-binding</keyword>
<dbReference type="GO" id="GO:0046872">
    <property type="term" value="F:metal ion binding"/>
    <property type="evidence" value="ECO:0007669"/>
    <property type="project" value="UniProtKB-KW"/>
</dbReference>
<keyword evidence="8" id="KW-0862">Zinc</keyword>
<name>A0A6C0BI17_9ZZZZ</name>
<dbReference type="EC" id="2.7.1.21" evidence="2"/>
<dbReference type="FunFam" id="3.40.50.300:FF:000948">
    <property type="entry name" value="Thymidine kinase"/>
    <property type="match status" value="1"/>
</dbReference>
<dbReference type="SUPFAM" id="SSF52540">
    <property type="entry name" value="P-loop containing nucleoside triphosphate hydrolases"/>
    <property type="match status" value="1"/>
</dbReference>
<evidence type="ECO:0000313" key="11">
    <source>
        <dbReference type="EMBL" id="QHS91750.1"/>
    </source>
</evidence>
<evidence type="ECO:0000256" key="4">
    <source>
        <dbReference type="ARBA" id="ARBA00022679"/>
    </source>
</evidence>
<protein>
    <recommendedName>
        <fullName evidence="2">thymidine kinase</fullName>
        <ecNumber evidence="2">2.7.1.21</ecNumber>
    </recommendedName>
</protein>
<comment type="similarity">
    <text evidence="1">Belongs to the thymidine kinase family.</text>
</comment>
<evidence type="ECO:0000256" key="3">
    <source>
        <dbReference type="ARBA" id="ARBA00022634"/>
    </source>
</evidence>
<keyword evidence="4" id="KW-0808">Transferase</keyword>
<keyword evidence="6" id="KW-0547">Nucleotide-binding</keyword>
<dbReference type="Gene3D" id="3.30.60.20">
    <property type="match status" value="1"/>
</dbReference>
<keyword evidence="7" id="KW-0418">Kinase</keyword>
<evidence type="ECO:0000256" key="2">
    <source>
        <dbReference type="ARBA" id="ARBA00012118"/>
    </source>
</evidence>
<evidence type="ECO:0000256" key="7">
    <source>
        <dbReference type="ARBA" id="ARBA00022777"/>
    </source>
</evidence>
<dbReference type="InterPro" id="IPR001267">
    <property type="entry name" value="Thymidine_kinase"/>
</dbReference>
<evidence type="ECO:0000256" key="5">
    <source>
        <dbReference type="ARBA" id="ARBA00022723"/>
    </source>
</evidence>
<dbReference type="PIRSF" id="PIRSF035805">
    <property type="entry name" value="TK_cell"/>
    <property type="match status" value="1"/>
</dbReference>
<dbReference type="GO" id="GO:0005524">
    <property type="term" value="F:ATP binding"/>
    <property type="evidence" value="ECO:0007669"/>
    <property type="project" value="UniProtKB-KW"/>
</dbReference>
<dbReference type="EMBL" id="MN739163">
    <property type="protein sequence ID" value="QHS91750.1"/>
    <property type="molecule type" value="Genomic_DNA"/>
</dbReference>
<reference evidence="11" key="1">
    <citation type="journal article" date="2020" name="Nature">
        <title>Giant virus diversity and host interactions through global metagenomics.</title>
        <authorList>
            <person name="Schulz F."/>
            <person name="Roux S."/>
            <person name="Paez-Espino D."/>
            <person name="Jungbluth S."/>
            <person name="Walsh D.A."/>
            <person name="Denef V.J."/>
            <person name="McMahon K.D."/>
            <person name="Konstantinidis K.T."/>
            <person name="Eloe-Fadrosh E.A."/>
            <person name="Kyrpides N.C."/>
            <person name="Woyke T."/>
        </authorList>
    </citation>
    <scope>NUCLEOTIDE SEQUENCE</scope>
    <source>
        <strain evidence="11">GVMAG-M-3300013006-15</strain>
    </source>
</reference>
<dbReference type="GO" id="GO:0046104">
    <property type="term" value="P:thymidine metabolic process"/>
    <property type="evidence" value="ECO:0007669"/>
    <property type="project" value="TreeGrafter"/>
</dbReference>
<dbReference type="AlphaFoldDB" id="A0A6C0BI17"/>
<evidence type="ECO:0000256" key="8">
    <source>
        <dbReference type="ARBA" id="ARBA00022833"/>
    </source>
</evidence>
<sequence>MSLEIIIGPMFAGKSSALLSRIRRSRAIGKTVMVITSSLDNRYSVKSVTSHDKDSVAALAVDSLVPCIKLPEFIHASLIVVEEAQFFSDLRWFVEEALHLKKNLVLCGLDGDTEAKPFGQILDCIPLADSVVKMTALCELCADGTPAIFTGLRVSGSKDEIISVGAAEKYIPLCRSCNYLSHTHE</sequence>
<dbReference type="PANTHER" id="PTHR11441:SF0">
    <property type="entry name" value="THYMIDINE KINASE, CYTOSOLIC"/>
    <property type="match status" value="1"/>
</dbReference>
<proteinExistence type="inferred from homology"/>
<evidence type="ECO:0000256" key="10">
    <source>
        <dbReference type="ARBA" id="ARBA00048254"/>
    </source>
</evidence>
<evidence type="ECO:0000256" key="9">
    <source>
        <dbReference type="ARBA" id="ARBA00022840"/>
    </source>
</evidence>
<dbReference type="Gene3D" id="3.40.50.300">
    <property type="entry name" value="P-loop containing nucleotide triphosphate hydrolases"/>
    <property type="match status" value="1"/>
</dbReference>
<dbReference type="GO" id="GO:0004797">
    <property type="term" value="F:thymidine kinase activity"/>
    <property type="evidence" value="ECO:0007669"/>
    <property type="project" value="UniProtKB-EC"/>
</dbReference>
<evidence type="ECO:0000256" key="1">
    <source>
        <dbReference type="ARBA" id="ARBA00007587"/>
    </source>
</evidence>
<dbReference type="PANTHER" id="PTHR11441">
    <property type="entry name" value="THYMIDINE KINASE"/>
    <property type="match status" value="1"/>
</dbReference>
<dbReference type="Pfam" id="PF00265">
    <property type="entry name" value="TK"/>
    <property type="match status" value="1"/>
</dbReference>